<organism evidence="6 7">
    <name type="scientific">Psylliodes chrysocephalus</name>
    <dbReference type="NCBI Taxonomy" id="3402493"/>
    <lineage>
        <taxon>Eukaryota</taxon>
        <taxon>Metazoa</taxon>
        <taxon>Ecdysozoa</taxon>
        <taxon>Arthropoda</taxon>
        <taxon>Hexapoda</taxon>
        <taxon>Insecta</taxon>
        <taxon>Pterygota</taxon>
        <taxon>Neoptera</taxon>
        <taxon>Endopterygota</taxon>
        <taxon>Coleoptera</taxon>
        <taxon>Polyphaga</taxon>
        <taxon>Cucujiformia</taxon>
        <taxon>Chrysomeloidea</taxon>
        <taxon>Chrysomelidae</taxon>
        <taxon>Galerucinae</taxon>
        <taxon>Alticini</taxon>
        <taxon>Psylliodes</taxon>
    </lineage>
</organism>
<dbReference type="PROSITE" id="PS51029">
    <property type="entry name" value="MADF"/>
    <property type="match status" value="1"/>
</dbReference>
<sequence length="280" mass="32559">MAGKYFFSAKEDEKLVECVAAFRTLYDSDDRDYKDRNTRESCWDQISGSVERPTEECKKRWRNIKDTYFKLKRNKTKNGARSKSRWPLLEQLTFLDKIPSKRRPQPSEDRTNYEEINESNDGNISSPENSMDCSDPLRPTSKRTSSFSSTVSPKKLREGSTHSTNMFEVIEPESEISEADNVQNLHWRNDDDDPVLLFFKSMAMTVKTFEPQVIPEVKSRIFNIINEFEVKAIQKKYGSSMQIEVIREISNPDEVVVGETSLNIEDKYSHTSSFHHSNIR</sequence>
<feature type="domain" description="MADF" evidence="4">
    <location>
        <begin position="14"/>
        <end position="100"/>
    </location>
</feature>
<dbReference type="PROSITE" id="PS50090">
    <property type="entry name" value="MYB_LIKE"/>
    <property type="match status" value="1"/>
</dbReference>
<feature type="region of interest" description="Disordered" evidence="2">
    <location>
        <begin position="97"/>
        <end position="165"/>
    </location>
</feature>
<dbReference type="InterPro" id="IPR006578">
    <property type="entry name" value="MADF-dom"/>
</dbReference>
<dbReference type="Proteomes" id="UP001153636">
    <property type="component" value="Chromosome 11"/>
</dbReference>
<evidence type="ECO:0000256" key="1">
    <source>
        <dbReference type="PROSITE-ProRule" id="PRU00371"/>
    </source>
</evidence>
<evidence type="ECO:0000259" key="4">
    <source>
        <dbReference type="PROSITE" id="PS51029"/>
    </source>
</evidence>
<name>A0A9P0G866_9CUCU</name>
<dbReference type="Gene3D" id="1.10.10.60">
    <property type="entry name" value="Homeodomain-like"/>
    <property type="match status" value="1"/>
</dbReference>
<dbReference type="AlphaFoldDB" id="A0A9P0G866"/>
<dbReference type="OrthoDB" id="5803771at2759"/>
<dbReference type="InterPro" id="IPR004210">
    <property type="entry name" value="BESS_motif"/>
</dbReference>
<dbReference type="InterPro" id="IPR039353">
    <property type="entry name" value="TF_Adf1"/>
</dbReference>
<dbReference type="GO" id="GO:0006357">
    <property type="term" value="P:regulation of transcription by RNA polymerase II"/>
    <property type="evidence" value="ECO:0007669"/>
    <property type="project" value="TreeGrafter"/>
</dbReference>
<dbReference type="EMBL" id="OV651823">
    <property type="protein sequence ID" value="CAH1101526.1"/>
    <property type="molecule type" value="Genomic_DNA"/>
</dbReference>
<evidence type="ECO:0000313" key="7">
    <source>
        <dbReference type="Proteomes" id="UP001153636"/>
    </source>
</evidence>
<keyword evidence="7" id="KW-1185">Reference proteome</keyword>
<dbReference type="GO" id="GO:0003677">
    <property type="term" value="F:DNA binding"/>
    <property type="evidence" value="ECO:0007669"/>
    <property type="project" value="InterPro"/>
</dbReference>
<gene>
    <name evidence="6" type="ORF">PSYICH_LOCUS2765</name>
</gene>
<dbReference type="PANTHER" id="PTHR12243">
    <property type="entry name" value="MADF DOMAIN TRANSCRIPTION FACTOR"/>
    <property type="match status" value="1"/>
</dbReference>
<accession>A0A9P0G866</accession>
<dbReference type="InterPro" id="IPR001005">
    <property type="entry name" value="SANT/Myb"/>
</dbReference>
<dbReference type="SMART" id="SM00595">
    <property type="entry name" value="MADF"/>
    <property type="match status" value="1"/>
</dbReference>
<comment type="subcellular location">
    <subcellularLocation>
        <location evidence="1">Nucleus</location>
    </subcellularLocation>
</comment>
<dbReference type="Pfam" id="PF10545">
    <property type="entry name" value="MADF_DNA_bdg"/>
    <property type="match status" value="1"/>
</dbReference>
<dbReference type="SMART" id="SM00717">
    <property type="entry name" value="SANT"/>
    <property type="match status" value="1"/>
</dbReference>
<feature type="domain" description="Myb-like" evidence="3">
    <location>
        <begin position="7"/>
        <end position="65"/>
    </location>
</feature>
<protein>
    <submittedName>
        <fullName evidence="6">Uncharacterized protein</fullName>
    </submittedName>
</protein>
<feature type="domain" description="BESS" evidence="5">
    <location>
        <begin position="192"/>
        <end position="231"/>
    </location>
</feature>
<dbReference type="GO" id="GO:0005667">
    <property type="term" value="C:transcription regulator complex"/>
    <property type="evidence" value="ECO:0007669"/>
    <property type="project" value="TreeGrafter"/>
</dbReference>
<dbReference type="PANTHER" id="PTHR12243:SF69">
    <property type="entry name" value="SI:CH73-59F11.3"/>
    <property type="match status" value="1"/>
</dbReference>
<evidence type="ECO:0000259" key="3">
    <source>
        <dbReference type="PROSITE" id="PS50090"/>
    </source>
</evidence>
<evidence type="ECO:0000313" key="6">
    <source>
        <dbReference type="EMBL" id="CAH1101526.1"/>
    </source>
</evidence>
<reference evidence="6" key="1">
    <citation type="submission" date="2022-01" db="EMBL/GenBank/DDBJ databases">
        <authorList>
            <person name="King R."/>
        </authorList>
    </citation>
    <scope>NUCLEOTIDE SEQUENCE</scope>
</reference>
<dbReference type="PROSITE" id="PS51031">
    <property type="entry name" value="BESS"/>
    <property type="match status" value="1"/>
</dbReference>
<proteinExistence type="predicted"/>
<dbReference type="GO" id="GO:0005634">
    <property type="term" value="C:nucleus"/>
    <property type="evidence" value="ECO:0007669"/>
    <property type="project" value="UniProtKB-SubCell"/>
</dbReference>
<feature type="compositionally biased region" description="Low complexity" evidence="2">
    <location>
        <begin position="142"/>
        <end position="153"/>
    </location>
</feature>
<evidence type="ECO:0000256" key="2">
    <source>
        <dbReference type="SAM" id="MobiDB-lite"/>
    </source>
</evidence>
<keyword evidence="1" id="KW-0539">Nucleus</keyword>
<feature type="compositionally biased region" description="Polar residues" evidence="2">
    <location>
        <begin position="119"/>
        <end position="132"/>
    </location>
</feature>
<evidence type="ECO:0000259" key="5">
    <source>
        <dbReference type="PROSITE" id="PS51031"/>
    </source>
</evidence>